<dbReference type="GO" id="GO:0005985">
    <property type="term" value="P:sucrose metabolic process"/>
    <property type="evidence" value="ECO:0007669"/>
    <property type="project" value="UniProtKB-UniPathway"/>
</dbReference>
<dbReference type="GO" id="GO:0005737">
    <property type="term" value="C:cytoplasm"/>
    <property type="evidence" value="ECO:0007669"/>
    <property type="project" value="UniProtKB-SubCell"/>
</dbReference>
<dbReference type="NCBIfam" id="TIGR01322">
    <property type="entry name" value="scrB_fam"/>
    <property type="match status" value="1"/>
</dbReference>
<evidence type="ECO:0000256" key="2">
    <source>
        <dbReference type="ARBA" id="ARBA00022801"/>
    </source>
</evidence>
<dbReference type="PATRIC" id="fig|1420013.3.peg.967"/>
<dbReference type="EMBL" id="CP006918">
    <property type="protein sequence ID" value="AHM77794.1"/>
    <property type="molecule type" value="Genomic_DNA"/>
</dbReference>
<dbReference type="SUPFAM" id="SSF75005">
    <property type="entry name" value="Arabinanase/levansucrase/invertase"/>
    <property type="match status" value="1"/>
</dbReference>
<evidence type="ECO:0000256" key="1">
    <source>
        <dbReference type="ARBA" id="ARBA00009902"/>
    </source>
</evidence>
<dbReference type="InterPro" id="IPR013320">
    <property type="entry name" value="ConA-like_dom_sf"/>
</dbReference>
<dbReference type="InterPro" id="IPR001362">
    <property type="entry name" value="Glyco_hydro_32"/>
</dbReference>
<evidence type="ECO:0000259" key="6">
    <source>
        <dbReference type="Pfam" id="PF00251"/>
    </source>
</evidence>
<dbReference type="Pfam" id="PF00251">
    <property type="entry name" value="Glyco_hydro_32N"/>
    <property type="match status" value="1"/>
</dbReference>
<dbReference type="Proteomes" id="UP000019586">
    <property type="component" value="Chromosome"/>
</dbReference>
<evidence type="ECO:0000313" key="9">
    <source>
        <dbReference type="Proteomes" id="UP000019586"/>
    </source>
</evidence>
<comment type="catalytic activity">
    <reaction evidence="4">
        <text>Hydrolysis of terminal non-reducing beta-D-fructofuranoside residues in beta-D-fructofuranosides.</text>
        <dbReference type="EC" id="3.2.1.26"/>
    </reaction>
</comment>
<dbReference type="SUPFAM" id="SSF49899">
    <property type="entry name" value="Concanavalin A-like lectins/glucanases"/>
    <property type="match status" value="1"/>
</dbReference>
<sequence>MKMMTYTISRAEQVLQTQRQALNLRWYPHYHLAARAGWINDPNGLVWFDGWYHAFYQHHPYSTQWGPMHWGHARSKDLVHWEHLPVALAPEGPEDKDGCFSGSAVVDGDTLALIYTGHKFHGDPGDEANLYQVQCLATSRDGIHFERQGMVVDTPPGMHHFRDPKVWREGDCWYMIVGAREGDTGQVRLYRSADLRQWQDAGVLDEAESTMGYMWECPDFFTLNGKRVLMFSPQGMQAAGFSNRNLFQSGYLIGEWQPGQRFIRHGEFREMDNGHDFYAPQSFSTPDGRRIVIGWLDMWESPLPEQQDGWAGMLSLPRELSLSADDRLQMRPAKEVESLRGAWFPWPVSTLNNQQTTMVDNCEAMEVNLRWDCARSSAEQYGLRFGDGLRIYMDAQQQRLVLERHYPQYGLCGTRSVPLTAGADLNLRIFFDSSSVEVFVNDGEACLSSRIYPQAPRRELALFAWSGAAALTEAGAWQLE</sequence>
<dbReference type="InterPro" id="IPR013189">
    <property type="entry name" value="Glyco_hydro_32_C"/>
</dbReference>
<comment type="similarity">
    <text evidence="1 4">Belongs to the glycosyl hydrolase 32 family.</text>
</comment>
<evidence type="ECO:0000259" key="7">
    <source>
        <dbReference type="Pfam" id="PF08244"/>
    </source>
</evidence>
<evidence type="ECO:0000256" key="3">
    <source>
        <dbReference type="ARBA" id="ARBA00023295"/>
    </source>
</evidence>
<keyword evidence="3 4" id="KW-0326">Glycosidase</keyword>
<dbReference type="AlphaFoldDB" id="W8UCZ1"/>
<dbReference type="PANTHER" id="PTHR43101:SF1">
    <property type="entry name" value="BETA-FRUCTOSIDASE"/>
    <property type="match status" value="1"/>
</dbReference>
<feature type="domain" description="Glycosyl hydrolase family 32 N-terminal" evidence="6">
    <location>
        <begin position="31"/>
        <end position="332"/>
    </location>
</feature>
<keyword evidence="5" id="KW-0963">Cytoplasm</keyword>
<evidence type="ECO:0000313" key="8">
    <source>
        <dbReference type="EMBL" id="AHM77794.1"/>
    </source>
</evidence>
<dbReference type="KEGG" id="kps:KPNJ2_01014"/>
<comment type="function">
    <text evidence="5">Enables the bacterium to metabolize sucrose as a sole carbon source.</text>
</comment>
<dbReference type="Pfam" id="PF08244">
    <property type="entry name" value="Glyco_hydro_32C"/>
    <property type="match status" value="1"/>
</dbReference>
<dbReference type="EC" id="3.2.1.26" evidence="4"/>
<accession>W8UCZ1</accession>
<dbReference type="Gene3D" id="2.60.120.560">
    <property type="entry name" value="Exo-inulinase, domain 1"/>
    <property type="match status" value="1"/>
</dbReference>
<dbReference type="InterPro" id="IPR013148">
    <property type="entry name" value="Glyco_hydro_32_N"/>
</dbReference>
<comment type="pathway">
    <text evidence="5">Glycan biosynthesis; sucrose metabolism.</text>
</comment>
<keyword evidence="5" id="KW-0119">Carbohydrate metabolism</keyword>
<dbReference type="CDD" id="cd08996">
    <property type="entry name" value="GH32_FFase"/>
    <property type="match status" value="1"/>
</dbReference>
<reference evidence="8 9" key="1">
    <citation type="journal article" date="2014" name="Proc. Natl. Acad. Sci. U.S.A.">
        <title>Molecular dissection of the evolution of carbapenem-resistant multilocus sequence type 258 Klebsiella pneumoniae.</title>
        <authorList>
            <person name="Deleo F.R."/>
            <person name="Chen L."/>
            <person name="Porcella S.F."/>
            <person name="Martens C.A."/>
            <person name="Kobayashi S.D."/>
            <person name="Porter A.R."/>
            <person name="Chavda K.D."/>
            <person name="Jacobs M.R."/>
            <person name="Mathema B."/>
            <person name="Olsen R.J."/>
            <person name="Bonomo R.A."/>
            <person name="Musser J.M."/>
            <person name="Kreiswirth B.N."/>
        </authorList>
    </citation>
    <scope>NUCLEOTIDE SEQUENCE [LARGE SCALE GENOMIC DNA]</scope>
    <source>
        <strain evidence="8">30684/NJST258_2</strain>
    </source>
</reference>
<dbReference type="HOGENOM" id="CLU_001528_7_0_6"/>
<organism evidence="8 9">
    <name type="scientific">Klebsiella pneumoniae 30684/NJST258_2</name>
    <dbReference type="NCBI Taxonomy" id="1420013"/>
    <lineage>
        <taxon>Bacteria</taxon>
        <taxon>Pseudomonadati</taxon>
        <taxon>Pseudomonadota</taxon>
        <taxon>Gammaproteobacteria</taxon>
        <taxon>Enterobacterales</taxon>
        <taxon>Enterobacteriaceae</taxon>
        <taxon>Klebsiella/Raoultella group</taxon>
        <taxon>Klebsiella</taxon>
        <taxon>Klebsiella pneumoniae complex</taxon>
    </lineage>
</organism>
<dbReference type="Gene3D" id="2.115.10.20">
    <property type="entry name" value="Glycosyl hydrolase domain, family 43"/>
    <property type="match status" value="1"/>
</dbReference>
<proteinExistence type="inferred from homology"/>
<dbReference type="InterPro" id="IPR051214">
    <property type="entry name" value="GH32_Enzymes"/>
</dbReference>
<evidence type="ECO:0000256" key="5">
    <source>
        <dbReference type="RuleBase" id="RU365015"/>
    </source>
</evidence>
<dbReference type="UniPathway" id="UPA00238"/>
<dbReference type="GO" id="GO:0004564">
    <property type="term" value="F:beta-fructofuranosidase activity"/>
    <property type="evidence" value="ECO:0007669"/>
    <property type="project" value="UniProtKB-EC"/>
</dbReference>
<dbReference type="PANTHER" id="PTHR43101">
    <property type="entry name" value="BETA-FRUCTOSIDASE"/>
    <property type="match status" value="1"/>
</dbReference>
<gene>
    <name evidence="8" type="ORF">KPNJ2_01014</name>
</gene>
<dbReference type="InterPro" id="IPR006232">
    <property type="entry name" value="Suc6P_hydrolase"/>
</dbReference>
<dbReference type="SMART" id="SM00640">
    <property type="entry name" value="Glyco_32"/>
    <property type="match status" value="1"/>
</dbReference>
<protein>
    <recommendedName>
        <fullName evidence="4">Sucrose-6-phosphate hydrolase</fullName>
        <ecNumber evidence="4">3.2.1.26</ecNumber>
    </recommendedName>
    <alternativeName>
        <fullName evidence="5">Invertase</fullName>
    </alternativeName>
</protein>
<evidence type="ECO:0000256" key="4">
    <source>
        <dbReference type="RuleBase" id="RU362110"/>
    </source>
</evidence>
<comment type="subcellular location">
    <subcellularLocation>
        <location evidence="5">Cytoplasm</location>
    </subcellularLocation>
</comment>
<feature type="domain" description="Glycosyl hydrolase family 32 C-terminal" evidence="7">
    <location>
        <begin position="352"/>
        <end position="477"/>
    </location>
</feature>
<keyword evidence="2 4" id="KW-0378">Hydrolase</keyword>
<name>W8UCZ1_KLEPN</name>
<dbReference type="InterPro" id="IPR023296">
    <property type="entry name" value="Glyco_hydro_beta-prop_sf"/>
</dbReference>